<dbReference type="InterPro" id="IPR051896">
    <property type="entry name" value="TCR_alpha_variable"/>
</dbReference>
<dbReference type="InterPro" id="IPR036179">
    <property type="entry name" value="Ig-like_dom_sf"/>
</dbReference>
<keyword evidence="8" id="KW-0391">Immunity</keyword>
<keyword evidence="11" id="KW-1185">Reference proteome</keyword>
<protein>
    <submittedName>
        <fullName evidence="10">(Atlantic silverside) hypothetical protein</fullName>
    </submittedName>
</protein>
<dbReference type="InterPro" id="IPR013106">
    <property type="entry name" value="Ig_V-set"/>
</dbReference>
<organism evidence="10 11">
    <name type="scientific">Menidia menidia</name>
    <name type="common">Atlantic silverside</name>
    <dbReference type="NCBI Taxonomy" id="238744"/>
    <lineage>
        <taxon>Eukaryota</taxon>
        <taxon>Metazoa</taxon>
        <taxon>Chordata</taxon>
        <taxon>Craniata</taxon>
        <taxon>Vertebrata</taxon>
        <taxon>Euteleostomi</taxon>
        <taxon>Actinopterygii</taxon>
        <taxon>Neopterygii</taxon>
        <taxon>Teleostei</taxon>
        <taxon>Neoteleostei</taxon>
        <taxon>Acanthomorphata</taxon>
        <taxon>Ovalentaria</taxon>
        <taxon>Atherinomorphae</taxon>
        <taxon>Atheriniformes</taxon>
        <taxon>Atherinopsidae</taxon>
        <taxon>Menidiinae</taxon>
        <taxon>Menidia</taxon>
    </lineage>
</organism>
<name>A0A8S4AKI6_9TELE</name>
<dbReference type="SMART" id="SM00406">
    <property type="entry name" value="IGv"/>
    <property type="match status" value="1"/>
</dbReference>
<dbReference type="GO" id="GO:0042101">
    <property type="term" value="C:T cell receptor complex"/>
    <property type="evidence" value="ECO:0007669"/>
    <property type="project" value="UniProtKB-KW"/>
</dbReference>
<evidence type="ECO:0000256" key="1">
    <source>
        <dbReference type="ARBA" id="ARBA00004236"/>
    </source>
</evidence>
<comment type="subcellular location">
    <subcellularLocation>
        <location evidence="1">Cell membrane</location>
    </subcellularLocation>
</comment>
<comment type="caution">
    <text evidence="10">The sequence shown here is derived from an EMBL/GenBank/DDBJ whole genome shotgun (WGS) entry which is preliminary data.</text>
</comment>
<evidence type="ECO:0000256" key="6">
    <source>
        <dbReference type="ARBA" id="ARBA00023180"/>
    </source>
</evidence>
<dbReference type="AlphaFoldDB" id="A0A8S4AKI6"/>
<dbReference type="EMBL" id="CAJRST010002224">
    <property type="protein sequence ID" value="CAG5866802.1"/>
    <property type="molecule type" value="Genomic_DNA"/>
</dbReference>
<accession>A0A8S4AKI6</accession>
<keyword evidence="5" id="KW-1015">Disulfide bond</keyword>
<evidence type="ECO:0000256" key="8">
    <source>
        <dbReference type="ARBA" id="ARBA00043266"/>
    </source>
</evidence>
<dbReference type="Gene3D" id="2.60.40.10">
    <property type="entry name" value="Immunoglobulins"/>
    <property type="match status" value="1"/>
</dbReference>
<keyword evidence="6" id="KW-0325">Glycoprotein</keyword>
<keyword evidence="8" id="KW-1064">Adaptive immunity</keyword>
<evidence type="ECO:0000259" key="9">
    <source>
        <dbReference type="PROSITE" id="PS50835"/>
    </source>
</evidence>
<dbReference type="InterPro" id="IPR007110">
    <property type="entry name" value="Ig-like_dom"/>
</dbReference>
<dbReference type="Pfam" id="PF07686">
    <property type="entry name" value="V-set"/>
    <property type="match status" value="1"/>
</dbReference>
<keyword evidence="2" id="KW-1003">Cell membrane</keyword>
<keyword evidence="8" id="KW-1279">T cell receptor</keyword>
<dbReference type="SUPFAM" id="SSF48726">
    <property type="entry name" value="Immunoglobulin"/>
    <property type="match status" value="1"/>
</dbReference>
<dbReference type="InterPro" id="IPR013783">
    <property type="entry name" value="Ig-like_fold"/>
</dbReference>
<evidence type="ECO:0000256" key="7">
    <source>
        <dbReference type="ARBA" id="ARBA00038651"/>
    </source>
</evidence>
<feature type="domain" description="Ig-like" evidence="9">
    <location>
        <begin position="1"/>
        <end position="100"/>
    </location>
</feature>
<evidence type="ECO:0000313" key="11">
    <source>
        <dbReference type="Proteomes" id="UP000677803"/>
    </source>
</evidence>
<evidence type="ECO:0000256" key="3">
    <source>
        <dbReference type="ARBA" id="ARBA00022729"/>
    </source>
</evidence>
<sequence>MSPPGVSVAVECRMGAGFAMSSYTMLWYRQNRHGALVEFLIKEYEETAGRFHSSIDTANNSFSLQITRLSVNDSSTYYCAARHSDAPTPHAHADNTDCITHTAHRQEEGVCFRSKCQLVVCFFSLFGILFMDEDFLKKTP</sequence>
<gene>
    <name evidence="10" type="ORF">MMEN_LOCUS3513</name>
</gene>
<evidence type="ECO:0000256" key="4">
    <source>
        <dbReference type="ARBA" id="ARBA00023136"/>
    </source>
</evidence>
<proteinExistence type="predicted"/>
<comment type="subunit">
    <text evidence="7">Alpha-beta TR is a heterodimer composed of an alpha and beta chain; disulfide-linked. The alpha-beta TR is associated with the transmembrane signaling CD3 coreceptor proteins to form the TR-CD3 (TcR or TCR). The assembly of alpha-beta TR heterodimers with CD3 occurs in the endoplasmic reticulum where a single alpha-beta TR heterodimer associates with one CD3D-CD3E heterodimer, one CD3G-CD3E heterodimer and one CD247 homodimer forming a stable octameric structure. CD3D-CD3E and CD3G-CD3E heterodimers preferentially associate with TR alpha and TR beta chains, respectively. The association of the CD247 homodimer is the last step of TcR assembly in the endoplasmic reticulum and is required for transport to the cell surface.</text>
</comment>
<reference evidence="10" key="1">
    <citation type="submission" date="2021-05" db="EMBL/GenBank/DDBJ databases">
        <authorList>
            <person name="Tigano A."/>
        </authorList>
    </citation>
    <scope>NUCLEOTIDE SEQUENCE</scope>
</reference>
<dbReference type="PANTHER" id="PTHR19339">
    <property type="entry name" value="T CELL RECEPTOR ALPHA VARIABLE 39"/>
    <property type="match status" value="1"/>
</dbReference>
<evidence type="ECO:0000256" key="2">
    <source>
        <dbReference type="ARBA" id="ARBA00022475"/>
    </source>
</evidence>
<dbReference type="PROSITE" id="PS50835">
    <property type="entry name" value="IG_LIKE"/>
    <property type="match status" value="1"/>
</dbReference>
<keyword evidence="3" id="KW-0732">Signal</keyword>
<evidence type="ECO:0000256" key="5">
    <source>
        <dbReference type="ARBA" id="ARBA00023157"/>
    </source>
</evidence>
<dbReference type="Proteomes" id="UP000677803">
    <property type="component" value="Unassembled WGS sequence"/>
</dbReference>
<evidence type="ECO:0000313" key="10">
    <source>
        <dbReference type="EMBL" id="CAG5866802.1"/>
    </source>
</evidence>
<dbReference type="CDD" id="cd00099">
    <property type="entry name" value="IgV"/>
    <property type="match status" value="1"/>
</dbReference>
<keyword evidence="4" id="KW-0472">Membrane</keyword>
<dbReference type="OrthoDB" id="9049585at2759"/>
<dbReference type="PANTHER" id="PTHR19339:SF5">
    <property type="entry name" value="IG-LIKE DOMAIN-CONTAINING PROTEIN"/>
    <property type="match status" value="1"/>
</dbReference>